<feature type="domain" description="K Homology" evidence="8">
    <location>
        <begin position="584"/>
        <end position="652"/>
    </location>
</feature>
<dbReference type="PANTHER" id="PTHR10627:SF31">
    <property type="entry name" value="DODECA-SATELLITE-BINDING PROTEIN 1, ISOFORM A"/>
    <property type="match status" value="1"/>
</dbReference>
<accession>A0AAW2HFM7</accession>
<dbReference type="CDD" id="cd22406">
    <property type="entry name" value="KH-I_Vigilin_rpt2"/>
    <property type="match status" value="1"/>
</dbReference>
<evidence type="ECO:0000313" key="9">
    <source>
        <dbReference type="EMBL" id="KAL0268527.1"/>
    </source>
</evidence>
<dbReference type="InterPro" id="IPR036612">
    <property type="entry name" value="KH_dom_type_1_sf"/>
</dbReference>
<dbReference type="InterPro" id="IPR057778">
    <property type="entry name" value="KH_Vigilin_N"/>
</dbReference>
<feature type="domain" description="K Homology" evidence="8">
    <location>
        <begin position="229"/>
        <end position="297"/>
    </location>
</feature>
<keyword evidence="6" id="KW-0175">Coiled coil</keyword>
<name>A0AAW2HFM7_9NEOP</name>
<feature type="domain" description="K Homology" evidence="8">
    <location>
        <begin position="771"/>
        <end position="841"/>
    </location>
</feature>
<dbReference type="PROSITE" id="PS50084">
    <property type="entry name" value="KH_TYPE_1"/>
    <property type="match status" value="12"/>
</dbReference>
<feature type="domain" description="K Homology" evidence="8">
    <location>
        <begin position="157"/>
        <end position="225"/>
    </location>
</feature>
<feature type="domain" description="K Homology" evidence="8">
    <location>
        <begin position="845"/>
        <end position="938"/>
    </location>
</feature>
<evidence type="ECO:0000256" key="7">
    <source>
        <dbReference type="SAM" id="MobiDB-lite"/>
    </source>
</evidence>
<dbReference type="CDD" id="cd22413">
    <property type="entry name" value="KH-I_Vigilin_rpt10"/>
    <property type="match status" value="1"/>
</dbReference>
<dbReference type="AlphaFoldDB" id="A0AAW2HFM7"/>
<feature type="domain" description="K Homology" evidence="8">
    <location>
        <begin position="511"/>
        <end position="580"/>
    </location>
</feature>
<evidence type="ECO:0000259" key="8">
    <source>
        <dbReference type="SMART" id="SM00322"/>
    </source>
</evidence>
<evidence type="ECO:0000256" key="6">
    <source>
        <dbReference type="SAM" id="Coils"/>
    </source>
</evidence>
<evidence type="ECO:0000256" key="4">
    <source>
        <dbReference type="ARBA" id="ARBA00022884"/>
    </source>
</evidence>
<reference evidence="9" key="1">
    <citation type="journal article" date="2024" name="Gigascience">
        <title>Chromosome-level genome of the poultry shaft louse Menopon gallinae provides insight into the host-switching and adaptive evolution of parasitic lice.</title>
        <authorList>
            <person name="Xu Y."/>
            <person name="Ma L."/>
            <person name="Liu S."/>
            <person name="Liang Y."/>
            <person name="Liu Q."/>
            <person name="He Z."/>
            <person name="Tian L."/>
            <person name="Duan Y."/>
            <person name="Cai W."/>
            <person name="Li H."/>
            <person name="Song F."/>
        </authorList>
    </citation>
    <scope>NUCLEOTIDE SEQUENCE</scope>
    <source>
        <strain evidence="9">Cailab_2023a</strain>
    </source>
</reference>
<evidence type="ECO:0000256" key="5">
    <source>
        <dbReference type="PROSITE-ProRule" id="PRU00117"/>
    </source>
</evidence>
<feature type="domain" description="K Homology" evidence="8">
    <location>
        <begin position="1017"/>
        <end position="1086"/>
    </location>
</feature>
<protein>
    <recommendedName>
        <fullName evidence="8">K Homology domain-containing protein</fullName>
    </recommendedName>
</protein>
<sequence length="1245" mass="138888">MQNSVSEGAPYETSSPIVASAPYNNEAASTSLDNNSSPNFTSETPAYSYDEVFPALPQNITPTPTVTNQIGSRSNKMRIGSSTVSQVFQIPFEERKLDSSDKFGESESVRACHNITTITGADIEISSSKDQSLTFLVTGKPQAVAEAKKRILNYFQTQAVVTIKIPKEHHRYLLGKGGQKLKDLEKATGCKITVPIISDPSDAITITGPKEGIEKAAHEIQVTSDEQSKQSYERISVPKMYHPFICGGFNETLNQLIQETNVRINVPPPSVQSDEITIAGEKEGVQTAKDRIMKIYKDMEKKCNSVSVEVPRAQHRYVVGYKRNTIAEILQKTGVYVEMPPQDAVTDTIKLIGPQPKLGLALSMVYEKANSVVTSSIEAPGWIQKYVRKSANINKKDQPKLHITFNEKENKIDLEGPPEEVEKIQKDLENSVAEYERTYVYDELEVDSKFYKHIIGKGGANVNQLKEETGVTINFGDEDGSSGNIIRIEGSREGVDIVKKKLKEVVAKLENEKEKIIKIDQRFYPSIIGSKGEKIREIRDMFSQVLIKFPNLDEKNDDVIIRGPKDDVEKCCKCLNKIVKCLKENFTLEVPIHKQLHKFVIGKEGANIKKIRAETQTKIDLPGEDESSDVIRITGKKENVYQAKEKIEKIQNELASTLPPKILNNLIGADGKLITEEYSSANGKGEKGSKGSKDKKEEIHTAEVKAKPEHHKFLIGKNGANIRRIRETSGARITFPSENDTDKETITIVGTKDQVEKAKMEFVRTIRDLENIVEAEMIVDPIYHKPFVSRRAALIHQITEECGGNITISFPRPGEDSNKVTLKGSKECIEMAKQKIESTVEDLKSMVTIMCVIPQKHHRIVMGVKGTKVQLITSEHDVQINFPERDSHAAAQSEQYAQDGSNGMVNGEEPVRPCDIIKITGKPENCKAAKEALLKLVPVTIEIPVPVDFHGYIIGKSGGAVRQLMEDFEVHISVSPADQKLDCIKITGAPANVQKAKEALDERVKQLEKEKEDRILKSFSLSIDVDPEYHPKIIGKAGAVITKIRNDFNVQITLPKRGDPDENIIKIQGYEEKAKAARDHILGIVNELKDRIKEEIEIDHRVHSRLIGQRGRSIRKFMDDYGVEIKFPRQGSAQNLVTIIGTEEKVMEAKKEILALAEEYMDDIEDSYARPPSYQLTIGEDRSQGDSNTDGFVVRGGPWEQPQQQQQQQEGGQRRPDTASIQDFPSFGKSGSGEGPTISWGPRPR</sequence>
<feature type="compositionally biased region" description="Polar residues" evidence="7">
    <location>
        <begin position="890"/>
        <end position="904"/>
    </location>
</feature>
<feature type="domain" description="K Homology" evidence="8">
    <location>
        <begin position="698"/>
        <end position="767"/>
    </location>
</feature>
<dbReference type="CDD" id="cd22408">
    <property type="entry name" value="KH-I_Vigilin_rpt4"/>
    <property type="match status" value="1"/>
</dbReference>
<dbReference type="GO" id="GO:0010468">
    <property type="term" value="P:regulation of gene expression"/>
    <property type="evidence" value="ECO:0007669"/>
    <property type="project" value="UniProtKB-ARBA"/>
</dbReference>
<proteinExistence type="predicted"/>
<feature type="region of interest" description="Disordered" evidence="7">
    <location>
        <begin position="1175"/>
        <end position="1245"/>
    </location>
</feature>
<dbReference type="SMART" id="SM00322">
    <property type="entry name" value="KH"/>
    <property type="match status" value="13"/>
</dbReference>
<feature type="domain" description="K Homology" evidence="8">
    <location>
        <begin position="1090"/>
        <end position="1158"/>
    </location>
</feature>
<dbReference type="CDD" id="cd22415">
    <property type="entry name" value="KH-I_Vigilin_rpt12"/>
    <property type="match status" value="1"/>
</dbReference>
<dbReference type="CDD" id="cd22418">
    <property type="entry name" value="KH-I_Vigilin_rpt15"/>
    <property type="match status" value="1"/>
</dbReference>
<dbReference type="Pfam" id="PF24668">
    <property type="entry name" value="KH_Vigilin"/>
    <property type="match status" value="1"/>
</dbReference>
<comment type="caution">
    <text evidence="9">The sequence shown here is derived from an EMBL/GenBank/DDBJ whole genome shotgun (WGS) entry which is preliminary data.</text>
</comment>
<feature type="region of interest" description="Disordered" evidence="7">
    <location>
        <begin position="887"/>
        <end position="907"/>
    </location>
</feature>
<dbReference type="CDD" id="cd22407">
    <property type="entry name" value="KH-I_Vigilin_rpt3"/>
    <property type="match status" value="1"/>
</dbReference>
<dbReference type="CDD" id="cd22417">
    <property type="entry name" value="KH-I_Vigilin_rpt14"/>
    <property type="match status" value="1"/>
</dbReference>
<dbReference type="CDD" id="cd02394">
    <property type="entry name" value="KH-I_Vigilin_rpt6"/>
    <property type="match status" value="1"/>
</dbReference>
<keyword evidence="4 5" id="KW-0694">RNA-binding</keyword>
<feature type="domain" description="K Homology" evidence="8">
    <location>
        <begin position="302"/>
        <end position="433"/>
    </location>
</feature>
<gene>
    <name evidence="9" type="ORF">PYX00_010437</name>
</gene>
<dbReference type="CDD" id="cd22405">
    <property type="entry name" value="KH-I_Vigilin_rpt1"/>
    <property type="match status" value="1"/>
</dbReference>
<feature type="domain" description="K Homology" evidence="8">
    <location>
        <begin position="82"/>
        <end position="156"/>
    </location>
</feature>
<evidence type="ECO:0000256" key="3">
    <source>
        <dbReference type="ARBA" id="ARBA00022737"/>
    </source>
</evidence>
<organism evidence="9">
    <name type="scientific">Menopon gallinae</name>
    <name type="common">poultry shaft louse</name>
    <dbReference type="NCBI Taxonomy" id="328185"/>
    <lineage>
        <taxon>Eukaryota</taxon>
        <taxon>Metazoa</taxon>
        <taxon>Ecdysozoa</taxon>
        <taxon>Arthropoda</taxon>
        <taxon>Hexapoda</taxon>
        <taxon>Insecta</taxon>
        <taxon>Pterygota</taxon>
        <taxon>Neoptera</taxon>
        <taxon>Paraneoptera</taxon>
        <taxon>Psocodea</taxon>
        <taxon>Troctomorpha</taxon>
        <taxon>Phthiraptera</taxon>
        <taxon>Amblycera</taxon>
        <taxon>Menoponidae</taxon>
        <taxon>Menopon</taxon>
    </lineage>
</organism>
<feature type="coiled-coil region" evidence="6">
    <location>
        <begin position="492"/>
        <end position="522"/>
    </location>
</feature>
<feature type="domain" description="K Homology" evidence="8">
    <location>
        <begin position="939"/>
        <end position="1005"/>
    </location>
</feature>
<comment type="subcellular location">
    <subcellularLocation>
        <location evidence="1">Cytoplasm</location>
    </subcellularLocation>
</comment>
<dbReference type="EMBL" id="JARGDH010000005">
    <property type="protein sequence ID" value="KAL0268529.1"/>
    <property type="molecule type" value="Genomic_DNA"/>
</dbReference>
<keyword evidence="2" id="KW-0963">Cytoplasm</keyword>
<dbReference type="EMBL" id="JARGDH010000005">
    <property type="protein sequence ID" value="KAL0268527.1"/>
    <property type="molecule type" value="Genomic_DNA"/>
</dbReference>
<dbReference type="GO" id="GO:0003729">
    <property type="term" value="F:mRNA binding"/>
    <property type="evidence" value="ECO:0007669"/>
    <property type="project" value="TreeGrafter"/>
</dbReference>
<dbReference type="InterPro" id="IPR004088">
    <property type="entry name" value="KH_dom_type_1"/>
</dbReference>
<dbReference type="Pfam" id="PF00013">
    <property type="entry name" value="KH_1"/>
    <property type="match status" value="12"/>
</dbReference>
<dbReference type="CDD" id="cd22411">
    <property type="entry name" value="KH-I_Vigilin_rpt8"/>
    <property type="match status" value="1"/>
</dbReference>
<feature type="domain" description="K Homology" evidence="8">
    <location>
        <begin position="438"/>
        <end position="507"/>
    </location>
</feature>
<dbReference type="CDD" id="cd22416">
    <property type="entry name" value="KH-I_Vigilin_rpt13"/>
    <property type="match status" value="1"/>
</dbReference>
<feature type="compositionally biased region" description="Low complexity" evidence="7">
    <location>
        <begin position="1200"/>
        <end position="1211"/>
    </location>
</feature>
<keyword evidence="3" id="KW-0677">Repeat</keyword>
<dbReference type="Gene3D" id="3.30.1370.10">
    <property type="entry name" value="K Homology domain, type 1"/>
    <property type="match status" value="12"/>
</dbReference>
<dbReference type="InterPro" id="IPR004087">
    <property type="entry name" value="KH_dom"/>
</dbReference>
<dbReference type="PANTHER" id="PTHR10627">
    <property type="entry name" value="SCP160"/>
    <property type="match status" value="1"/>
</dbReference>
<dbReference type="SUPFAM" id="SSF54791">
    <property type="entry name" value="Eukaryotic type KH-domain (KH-domain type I)"/>
    <property type="match status" value="11"/>
</dbReference>
<dbReference type="EMBL" id="JARGDH010000005">
    <property type="protein sequence ID" value="KAL0268528.1"/>
    <property type="molecule type" value="Genomic_DNA"/>
</dbReference>
<evidence type="ECO:0000256" key="2">
    <source>
        <dbReference type="ARBA" id="ARBA00022490"/>
    </source>
</evidence>
<evidence type="ECO:0000256" key="1">
    <source>
        <dbReference type="ARBA" id="ARBA00004496"/>
    </source>
</evidence>